<evidence type="ECO:0000313" key="6">
    <source>
        <dbReference type="EMBL" id="ACL17714.1"/>
    </source>
</evidence>
<dbReference type="OrthoDB" id="293340at2157"/>
<evidence type="ECO:0000256" key="4">
    <source>
        <dbReference type="ARBA" id="ARBA00023136"/>
    </source>
</evidence>
<keyword evidence="6" id="KW-0808">Transferase</keyword>
<dbReference type="STRING" id="521011.Mpal_2435"/>
<feature type="transmembrane region" description="Helical" evidence="5">
    <location>
        <begin position="98"/>
        <end position="114"/>
    </location>
</feature>
<keyword evidence="7" id="KW-1185">Reference proteome</keyword>
<proteinExistence type="predicted"/>
<dbReference type="GO" id="GO:0016765">
    <property type="term" value="F:transferase activity, transferring alkyl or aryl (other than methyl) groups"/>
    <property type="evidence" value="ECO:0007669"/>
    <property type="project" value="InterPro"/>
</dbReference>
<dbReference type="RefSeq" id="WP_012619033.1">
    <property type="nucleotide sequence ID" value="NC_011832.1"/>
</dbReference>
<dbReference type="NCBIfam" id="NF010117">
    <property type="entry name" value="PRK13591.1"/>
    <property type="match status" value="1"/>
</dbReference>
<feature type="transmembrane region" description="Helical" evidence="5">
    <location>
        <begin position="135"/>
        <end position="166"/>
    </location>
</feature>
<evidence type="ECO:0000256" key="1">
    <source>
        <dbReference type="ARBA" id="ARBA00004651"/>
    </source>
</evidence>
<feature type="transmembrane region" description="Helical" evidence="5">
    <location>
        <begin position="204"/>
        <end position="223"/>
    </location>
</feature>
<dbReference type="HOGENOM" id="CLU_077871_1_0_2"/>
<reference evidence="6 7" key="1">
    <citation type="journal article" date="2015" name="Genome Announc.">
        <title>Complete Genome Sequence of Methanosphaerula palustris E1-9CT, a Hydrogenotrophic Methanogen Isolated from a Minerotrophic Fen Peatland.</title>
        <authorList>
            <person name="Cadillo-Quiroz H."/>
            <person name="Browne P."/>
            <person name="Kyrpides N."/>
            <person name="Woyke T."/>
            <person name="Goodwin L."/>
            <person name="Detter C."/>
            <person name="Yavitt J.B."/>
            <person name="Zinder S.H."/>
        </authorList>
    </citation>
    <scope>NUCLEOTIDE SEQUENCE [LARGE SCALE GENOMIC DNA]</scope>
    <source>
        <strain evidence="7">ATCC BAA-1556 / DSM 19958 / E1-9c</strain>
    </source>
</reference>
<dbReference type="AlphaFoldDB" id="B8GEL3"/>
<organism evidence="6 7">
    <name type="scientific">Methanosphaerula palustris (strain ATCC BAA-1556 / DSM 19958 / E1-9c)</name>
    <dbReference type="NCBI Taxonomy" id="521011"/>
    <lineage>
        <taxon>Archaea</taxon>
        <taxon>Methanobacteriati</taxon>
        <taxon>Methanobacteriota</taxon>
        <taxon>Stenosarchaea group</taxon>
        <taxon>Methanomicrobia</taxon>
        <taxon>Methanomicrobiales</taxon>
        <taxon>Methanoregulaceae</taxon>
        <taxon>Methanosphaerula</taxon>
    </lineage>
</organism>
<dbReference type="GO" id="GO:0005886">
    <property type="term" value="C:plasma membrane"/>
    <property type="evidence" value="ECO:0007669"/>
    <property type="project" value="UniProtKB-SubCell"/>
</dbReference>
<keyword evidence="2 5" id="KW-0812">Transmembrane</keyword>
<protein>
    <submittedName>
        <fullName evidence="6">UbiA prenyltransferase</fullName>
    </submittedName>
</protein>
<dbReference type="KEGG" id="mpl:Mpal_2435"/>
<dbReference type="EMBL" id="CP001338">
    <property type="protein sequence ID" value="ACL17714.1"/>
    <property type="molecule type" value="Genomic_DNA"/>
</dbReference>
<sequence>MTPFATPTMRLLNSSTVVALSGGLRLHIAFLLAGLAMRIPVYCACILIIYSTYTLDRALDCKEDAINKSELCGANRNAGLIASAVTFLLGASILGMDGIYLAPLFPFIVGYFYTRGIRIGSHTIKLKGSVGVKNIIVGITWGGTIALIISQWTTSLVTVGIIFLFYGSRVFVNSCVNDFKDVKGDMMAGIRTLPACLGENMTRGVLILILLGLYGVMIYALNLHIIRSEWIILLFSLVVTIAFLMVYSSSFEDRPSLIFRKMREFVISWEPIIGLTIRACVVG</sequence>
<keyword evidence="3 5" id="KW-1133">Transmembrane helix</keyword>
<dbReference type="eggNOG" id="arCOG00481">
    <property type="taxonomic scope" value="Archaea"/>
</dbReference>
<dbReference type="GeneID" id="7271348"/>
<feature type="transmembrane region" description="Helical" evidence="5">
    <location>
        <begin position="230"/>
        <end position="247"/>
    </location>
</feature>
<feature type="transmembrane region" description="Helical" evidence="5">
    <location>
        <begin position="28"/>
        <end position="53"/>
    </location>
</feature>
<dbReference type="Proteomes" id="UP000002457">
    <property type="component" value="Chromosome"/>
</dbReference>
<evidence type="ECO:0000256" key="2">
    <source>
        <dbReference type="ARBA" id="ARBA00022692"/>
    </source>
</evidence>
<name>B8GEL3_METPE</name>
<evidence type="ECO:0000256" key="3">
    <source>
        <dbReference type="ARBA" id="ARBA00022989"/>
    </source>
</evidence>
<evidence type="ECO:0000256" key="5">
    <source>
        <dbReference type="SAM" id="Phobius"/>
    </source>
</evidence>
<keyword evidence="4 5" id="KW-0472">Membrane</keyword>
<dbReference type="InterPro" id="IPR000537">
    <property type="entry name" value="UbiA_prenyltransferase"/>
</dbReference>
<comment type="subcellular location">
    <subcellularLocation>
        <location evidence="1">Cell membrane</location>
        <topology evidence="1">Multi-pass membrane protein</topology>
    </subcellularLocation>
</comment>
<dbReference type="Pfam" id="PF01040">
    <property type="entry name" value="UbiA"/>
    <property type="match status" value="1"/>
</dbReference>
<evidence type="ECO:0000313" key="7">
    <source>
        <dbReference type="Proteomes" id="UP000002457"/>
    </source>
</evidence>
<accession>B8GEL3</accession>
<gene>
    <name evidence="6" type="ordered locus">Mpal_2435</name>
</gene>